<proteinExistence type="predicted"/>
<gene>
    <name evidence="1" type="ORF">g.35551</name>
</gene>
<name>A0A1B6C2K2_9HEMI</name>
<evidence type="ECO:0000313" key="1">
    <source>
        <dbReference type="EMBL" id="JAS07435.1"/>
    </source>
</evidence>
<sequence>LRISDFTNQDQYQLYLGDDANEKVTLYYVNEIGRRILLKKKTISHFIPSGRWLGLRLLFNTGEILLGYQDVPSWFFTWRHYLSDNIKAIIPVFLSYSTINKNTIGLHFDCRG</sequence>
<dbReference type="AlphaFoldDB" id="A0A1B6C2K2"/>
<accession>A0A1B6C2K2</accession>
<feature type="non-terminal residue" evidence="1">
    <location>
        <position position="1"/>
    </location>
</feature>
<protein>
    <submittedName>
        <fullName evidence="1">Uncharacterized protein</fullName>
    </submittedName>
</protein>
<dbReference type="EMBL" id="GEDC01029863">
    <property type="protein sequence ID" value="JAS07435.1"/>
    <property type="molecule type" value="Transcribed_RNA"/>
</dbReference>
<feature type="non-terminal residue" evidence="1">
    <location>
        <position position="112"/>
    </location>
</feature>
<organism evidence="1">
    <name type="scientific">Clastoptera arizonana</name>
    <name type="common">Arizona spittle bug</name>
    <dbReference type="NCBI Taxonomy" id="38151"/>
    <lineage>
        <taxon>Eukaryota</taxon>
        <taxon>Metazoa</taxon>
        <taxon>Ecdysozoa</taxon>
        <taxon>Arthropoda</taxon>
        <taxon>Hexapoda</taxon>
        <taxon>Insecta</taxon>
        <taxon>Pterygota</taxon>
        <taxon>Neoptera</taxon>
        <taxon>Paraneoptera</taxon>
        <taxon>Hemiptera</taxon>
        <taxon>Auchenorrhyncha</taxon>
        <taxon>Cercopoidea</taxon>
        <taxon>Clastopteridae</taxon>
        <taxon>Clastoptera</taxon>
    </lineage>
</organism>
<reference evidence="1" key="1">
    <citation type="submission" date="2015-12" db="EMBL/GenBank/DDBJ databases">
        <title>De novo transcriptome assembly of four potential Pierce s Disease insect vectors from Arizona vineyards.</title>
        <authorList>
            <person name="Tassone E.E."/>
        </authorList>
    </citation>
    <scope>NUCLEOTIDE SEQUENCE</scope>
</reference>